<dbReference type="UniPathway" id="UPA00253">
    <property type="reaction ID" value="UER00457"/>
</dbReference>
<dbReference type="Pfam" id="PF02749">
    <property type="entry name" value="QRPTase_N"/>
    <property type="match status" value="1"/>
</dbReference>
<dbReference type="PIRSF" id="PIRSF000484">
    <property type="entry name" value="NAPRT"/>
    <property type="match status" value="1"/>
</dbReference>
<dbReference type="InterPro" id="IPR037128">
    <property type="entry name" value="Quinolinate_PRibosylTase_N_sf"/>
</dbReference>
<evidence type="ECO:0000256" key="5">
    <source>
        <dbReference type="ARBA" id="ARBA00022642"/>
    </source>
</evidence>
<dbReference type="InterPro" id="IPR036068">
    <property type="entry name" value="Nicotinate_pribotase-like_C"/>
</dbReference>
<evidence type="ECO:0000256" key="6">
    <source>
        <dbReference type="ARBA" id="ARBA00047445"/>
    </source>
</evidence>
<dbReference type="EC" id="6.3.4.21" evidence="2"/>
<sequence>MSIYSFISEYFFRAKDIVEKFNPNNQVLLQFFQRKERAILAGMDEVLELLKVWLKGKNVQIRYLPEGTEIGEKEVVLELEGRYQDFGIYEGLIDGILARSTSIATNAKLCLEASNGKEVICMSDRADHYSNQIRDGRAMYVGGITSFSSLAQAPNASCKIYGSIPHALIQNFKGDVIKVMELYLTLFPNEPLILLADFHNDVIDDSLKVLRVFGEKLFGVRVDTSKNMKDNMFYKKEEEFGVTPVQIKKLREALDNNGGKHVKIFVSSGFDAEKIKYFEDENTPVDAYGVGEALLKVNNTFSADAVKIDGIALAKAGREYQENSKLKVFKWE</sequence>
<dbReference type="InterPro" id="IPR022412">
    <property type="entry name" value="Quinolinate_PRibosylTrfase_N"/>
</dbReference>
<evidence type="ECO:0000256" key="3">
    <source>
        <dbReference type="ARBA" id="ARBA00022553"/>
    </source>
</evidence>
<dbReference type="PANTHER" id="PTHR43202">
    <property type="entry name" value="NICOTINATE-NUCLEOTIDE PYROPHOSPHORYLASE"/>
    <property type="match status" value="1"/>
</dbReference>
<evidence type="ECO:0000259" key="8">
    <source>
        <dbReference type="Pfam" id="PF02749"/>
    </source>
</evidence>
<comment type="pathway">
    <text evidence="1">Cofactor biosynthesis; NAD(+) biosynthesis; nicotinate D-ribonucleotide from nicotinate: step 1/1.</text>
</comment>
<comment type="catalytic activity">
    <reaction evidence="6">
        <text>nicotinate beta-D-ribonucleotide + CO2 + diphosphate = quinolinate + 5-phospho-alpha-D-ribose 1-diphosphate + 2 H(+)</text>
        <dbReference type="Rhea" id="RHEA:12733"/>
        <dbReference type="ChEBI" id="CHEBI:15378"/>
        <dbReference type="ChEBI" id="CHEBI:16526"/>
        <dbReference type="ChEBI" id="CHEBI:29959"/>
        <dbReference type="ChEBI" id="CHEBI:33019"/>
        <dbReference type="ChEBI" id="CHEBI:57502"/>
        <dbReference type="ChEBI" id="CHEBI:58017"/>
        <dbReference type="EC" id="2.4.2.19"/>
    </reaction>
</comment>
<evidence type="ECO:0000313" key="9">
    <source>
        <dbReference type="EMBL" id="OAL10313.1"/>
    </source>
</evidence>
<dbReference type="AlphaFoldDB" id="A0A1A9QCY1"/>
<evidence type="ECO:0000313" key="10">
    <source>
        <dbReference type="Proteomes" id="UP000077623"/>
    </source>
</evidence>
<dbReference type="SUPFAM" id="SSF54675">
    <property type="entry name" value="Nicotinate/Quinolinate PRTase N-terminal domain-like"/>
    <property type="match status" value="1"/>
</dbReference>
<dbReference type="SUPFAM" id="SSF51690">
    <property type="entry name" value="Nicotinate/Quinolinate PRTase C-terminal domain-like"/>
    <property type="match status" value="1"/>
</dbReference>
<comment type="caution">
    <text evidence="9">The sequence shown here is derived from an EMBL/GenBank/DDBJ whole genome shotgun (WGS) entry which is preliminary data.</text>
</comment>
<dbReference type="GO" id="GO:0009435">
    <property type="term" value="P:NAD+ biosynthetic process"/>
    <property type="evidence" value="ECO:0007669"/>
    <property type="project" value="UniProtKB-UniPathway"/>
</dbReference>
<keyword evidence="10" id="KW-1185">Reference proteome</keyword>
<accession>A0A1A9QCY1</accession>
<protein>
    <recommendedName>
        <fullName evidence="2">nicotinate phosphoribosyltransferase</fullName>
        <ecNumber evidence="2">6.3.4.21</ecNumber>
    </recommendedName>
</protein>
<dbReference type="NCBIfam" id="NF005529">
    <property type="entry name" value="PRK07188.1"/>
    <property type="match status" value="1"/>
</dbReference>
<dbReference type="InterPro" id="IPR053190">
    <property type="entry name" value="NAPRTase-like"/>
</dbReference>
<evidence type="ECO:0000256" key="7">
    <source>
        <dbReference type="ARBA" id="ARBA00048668"/>
    </source>
</evidence>
<keyword evidence="9" id="KW-0328">Glycosyltransferase</keyword>
<dbReference type="Proteomes" id="UP000077623">
    <property type="component" value="Unassembled WGS sequence"/>
</dbReference>
<dbReference type="PANTHER" id="PTHR43202:SF1">
    <property type="entry name" value="NICOTINATE PHOSPHORIBOSYLTRANSFERASE"/>
    <property type="match status" value="1"/>
</dbReference>
<keyword evidence="3" id="KW-0597">Phosphoprotein</keyword>
<keyword evidence="5" id="KW-0662">Pyridine nucleotide biosynthesis</keyword>
<dbReference type="RefSeq" id="WP_187150155.1">
    <property type="nucleotide sequence ID" value="NZ_LWUJ01000011.1"/>
</dbReference>
<dbReference type="Gene3D" id="3.90.1170.20">
    <property type="entry name" value="Quinolinate phosphoribosyl transferase, N-terminal domain"/>
    <property type="match status" value="1"/>
</dbReference>
<dbReference type="Gene3D" id="3.20.20.70">
    <property type="entry name" value="Aldolase class I"/>
    <property type="match status" value="1"/>
</dbReference>
<evidence type="ECO:0000256" key="1">
    <source>
        <dbReference type="ARBA" id="ARBA00004952"/>
    </source>
</evidence>
<keyword evidence="4" id="KW-0436">Ligase</keyword>
<proteinExistence type="predicted"/>
<dbReference type="InterPro" id="IPR013785">
    <property type="entry name" value="Aldolase_TIM"/>
</dbReference>
<dbReference type="GO" id="GO:0004514">
    <property type="term" value="F:nicotinate-nucleotide diphosphorylase (carboxylating) activity"/>
    <property type="evidence" value="ECO:0007669"/>
    <property type="project" value="UniProtKB-EC"/>
</dbReference>
<reference evidence="10" key="1">
    <citation type="submission" date="2016-04" db="EMBL/GenBank/DDBJ databases">
        <authorList>
            <person name="Quiroz-Castaneda R.E."/>
            <person name="Martinez-Ocampo F."/>
        </authorList>
    </citation>
    <scope>NUCLEOTIDE SEQUENCE [LARGE SCALE GENOMIC DNA]</scope>
    <source>
        <strain evidence="10">INIFAP01</strain>
    </source>
</reference>
<evidence type="ECO:0000256" key="4">
    <source>
        <dbReference type="ARBA" id="ARBA00022598"/>
    </source>
</evidence>
<evidence type="ECO:0000256" key="2">
    <source>
        <dbReference type="ARBA" id="ARBA00013236"/>
    </source>
</evidence>
<dbReference type="STRING" id="432608.A6V39_02640"/>
<dbReference type="EMBL" id="LWUJ01000011">
    <property type="protein sequence ID" value="OAL10313.1"/>
    <property type="molecule type" value="Genomic_DNA"/>
</dbReference>
<gene>
    <name evidence="9" type="ORF">A6V39_02640</name>
</gene>
<organism evidence="9 10">
    <name type="scientific">Candidatus Mycoplasma haematobovis</name>
    <dbReference type="NCBI Taxonomy" id="432608"/>
    <lineage>
        <taxon>Bacteria</taxon>
        <taxon>Bacillati</taxon>
        <taxon>Mycoplasmatota</taxon>
        <taxon>Mollicutes</taxon>
        <taxon>Mycoplasmataceae</taxon>
        <taxon>Mycoplasma</taxon>
    </lineage>
</organism>
<feature type="domain" description="Quinolinate phosphoribosyl transferase N-terminal" evidence="8">
    <location>
        <begin position="22"/>
        <end position="100"/>
    </location>
</feature>
<dbReference type="InterPro" id="IPR007229">
    <property type="entry name" value="Nic_PRibTrfase-Fam"/>
</dbReference>
<comment type="catalytic activity">
    <reaction evidence="7">
        <text>5-phospho-alpha-D-ribose 1-diphosphate + nicotinate + ATP + H2O = nicotinate beta-D-ribonucleotide + ADP + phosphate + diphosphate</text>
        <dbReference type="Rhea" id="RHEA:36163"/>
        <dbReference type="ChEBI" id="CHEBI:15377"/>
        <dbReference type="ChEBI" id="CHEBI:30616"/>
        <dbReference type="ChEBI" id="CHEBI:32544"/>
        <dbReference type="ChEBI" id="CHEBI:33019"/>
        <dbReference type="ChEBI" id="CHEBI:43474"/>
        <dbReference type="ChEBI" id="CHEBI:57502"/>
        <dbReference type="ChEBI" id="CHEBI:58017"/>
        <dbReference type="ChEBI" id="CHEBI:456216"/>
        <dbReference type="EC" id="6.3.4.21"/>
    </reaction>
</comment>
<dbReference type="GO" id="GO:0004516">
    <property type="term" value="F:nicotinate phosphoribosyltransferase activity"/>
    <property type="evidence" value="ECO:0007669"/>
    <property type="project" value="UniProtKB-EC"/>
</dbReference>
<keyword evidence="9" id="KW-0808">Transferase</keyword>
<name>A0A1A9QCY1_9MOLU</name>